<evidence type="ECO:0000313" key="1">
    <source>
        <dbReference type="EMBL" id="MFD3003342.1"/>
    </source>
</evidence>
<sequence>MARDKDSILHLYNKILPTLATRIHINLAEITPLFHDFGLEKIVDIWTRNVDASDDTQISIENGNVQQMGLRLRLEGFQRAGAPPFDITKDLLFKLSHTSYEVGSGKNTVWLEKLYYEAWTEDETADIAQRWCEEVVDEITLRLERLT</sequence>
<name>A0ABW6C276_9BACT</name>
<dbReference type="EMBL" id="JBHUOX010000027">
    <property type="protein sequence ID" value="MFD3003342.1"/>
    <property type="molecule type" value="Genomic_DNA"/>
</dbReference>
<comment type="caution">
    <text evidence="1">The sequence shown here is derived from an EMBL/GenBank/DDBJ whole genome shotgun (WGS) entry which is preliminary data.</text>
</comment>
<protein>
    <submittedName>
        <fullName evidence="1">Uncharacterized protein</fullName>
    </submittedName>
</protein>
<gene>
    <name evidence="1" type="ORF">ACFS7Z_23480</name>
</gene>
<dbReference type="Proteomes" id="UP001597641">
    <property type="component" value="Unassembled WGS sequence"/>
</dbReference>
<reference evidence="2" key="1">
    <citation type="journal article" date="2019" name="Int. J. Syst. Evol. Microbiol.">
        <title>The Global Catalogue of Microorganisms (GCM) 10K type strain sequencing project: providing services to taxonomists for standard genome sequencing and annotation.</title>
        <authorList>
            <consortium name="The Broad Institute Genomics Platform"/>
            <consortium name="The Broad Institute Genome Sequencing Center for Infectious Disease"/>
            <person name="Wu L."/>
            <person name="Ma J."/>
        </authorList>
    </citation>
    <scope>NUCLEOTIDE SEQUENCE [LARGE SCALE GENOMIC DNA]</scope>
    <source>
        <strain evidence="2">KCTC 23984</strain>
    </source>
</reference>
<proteinExistence type="predicted"/>
<organism evidence="1 2">
    <name type="scientific">Pontibacter toksunensis</name>
    <dbReference type="NCBI Taxonomy" id="1332631"/>
    <lineage>
        <taxon>Bacteria</taxon>
        <taxon>Pseudomonadati</taxon>
        <taxon>Bacteroidota</taxon>
        <taxon>Cytophagia</taxon>
        <taxon>Cytophagales</taxon>
        <taxon>Hymenobacteraceae</taxon>
        <taxon>Pontibacter</taxon>
    </lineage>
</organism>
<dbReference type="RefSeq" id="WP_377490540.1">
    <property type="nucleotide sequence ID" value="NZ_JBHUOX010000027.1"/>
</dbReference>
<keyword evidence="2" id="KW-1185">Reference proteome</keyword>
<evidence type="ECO:0000313" key="2">
    <source>
        <dbReference type="Proteomes" id="UP001597641"/>
    </source>
</evidence>
<accession>A0ABW6C276</accession>